<feature type="compositionally biased region" description="Polar residues" evidence="1">
    <location>
        <begin position="311"/>
        <end position="324"/>
    </location>
</feature>
<feature type="region of interest" description="Disordered" evidence="1">
    <location>
        <begin position="243"/>
        <end position="270"/>
    </location>
</feature>
<feature type="signal peptide" evidence="2">
    <location>
        <begin position="1"/>
        <end position="19"/>
    </location>
</feature>
<protein>
    <submittedName>
        <fullName evidence="3">Uncharacterized protein</fullName>
    </submittedName>
</protein>
<feature type="compositionally biased region" description="Polar residues" evidence="1">
    <location>
        <begin position="2501"/>
        <end position="2521"/>
    </location>
</feature>
<reference evidence="3 4" key="1">
    <citation type="journal article" date="2021" name="Elife">
        <title>Chloroplast acquisition without the gene transfer in kleptoplastic sea slugs, Plakobranchus ocellatus.</title>
        <authorList>
            <person name="Maeda T."/>
            <person name="Takahashi S."/>
            <person name="Yoshida T."/>
            <person name="Shimamura S."/>
            <person name="Takaki Y."/>
            <person name="Nagai Y."/>
            <person name="Toyoda A."/>
            <person name="Suzuki Y."/>
            <person name="Arimoto A."/>
            <person name="Ishii H."/>
            <person name="Satoh N."/>
            <person name="Nishiyama T."/>
            <person name="Hasebe M."/>
            <person name="Maruyama T."/>
            <person name="Minagawa J."/>
            <person name="Obokata J."/>
            <person name="Shigenobu S."/>
        </authorList>
    </citation>
    <scope>NUCLEOTIDE SEQUENCE [LARGE SCALE GENOMIC DNA]</scope>
</reference>
<evidence type="ECO:0000256" key="1">
    <source>
        <dbReference type="SAM" id="MobiDB-lite"/>
    </source>
</evidence>
<feature type="region of interest" description="Disordered" evidence="1">
    <location>
        <begin position="2054"/>
        <end position="2097"/>
    </location>
</feature>
<keyword evidence="2" id="KW-0732">Signal</keyword>
<feature type="region of interest" description="Disordered" evidence="1">
    <location>
        <begin position="2501"/>
        <end position="2537"/>
    </location>
</feature>
<feature type="compositionally biased region" description="Basic and acidic residues" evidence="1">
    <location>
        <begin position="1368"/>
        <end position="1377"/>
    </location>
</feature>
<feature type="region of interest" description="Disordered" evidence="1">
    <location>
        <begin position="1368"/>
        <end position="1388"/>
    </location>
</feature>
<feature type="compositionally biased region" description="Low complexity" evidence="1">
    <location>
        <begin position="1053"/>
        <end position="1064"/>
    </location>
</feature>
<feature type="compositionally biased region" description="Basic and acidic residues" evidence="1">
    <location>
        <begin position="2070"/>
        <end position="2094"/>
    </location>
</feature>
<feature type="compositionally biased region" description="Basic and acidic residues" evidence="1">
    <location>
        <begin position="2450"/>
        <end position="2461"/>
    </location>
</feature>
<feature type="compositionally biased region" description="Low complexity" evidence="1">
    <location>
        <begin position="2522"/>
        <end position="2537"/>
    </location>
</feature>
<feature type="compositionally biased region" description="Polar residues" evidence="1">
    <location>
        <begin position="2386"/>
        <end position="2401"/>
    </location>
</feature>
<feature type="region of interest" description="Disordered" evidence="1">
    <location>
        <begin position="1008"/>
        <end position="1089"/>
    </location>
</feature>
<feature type="region of interest" description="Disordered" evidence="1">
    <location>
        <begin position="295"/>
        <end position="366"/>
    </location>
</feature>
<feature type="region of interest" description="Disordered" evidence="1">
    <location>
        <begin position="2329"/>
        <end position="2408"/>
    </location>
</feature>
<feature type="compositionally biased region" description="Polar residues" evidence="1">
    <location>
        <begin position="1342"/>
        <end position="1356"/>
    </location>
</feature>
<organism evidence="3 4">
    <name type="scientific">Elysia marginata</name>
    <dbReference type="NCBI Taxonomy" id="1093978"/>
    <lineage>
        <taxon>Eukaryota</taxon>
        <taxon>Metazoa</taxon>
        <taxon>Spiralia</taxon>
        <taxon>Lophotrochozoa</taxon>
        <taxon>Mollusca</taxon>
        <taxon>Gastropoda</taxon>
        <taxon>Heterobranchia</taxon>
        <taxon>Euthyneura</taxon>
        <taxon>Panpulmonata</taxon>
        <taxon>Sacoglossa</taxon>
        <taxon>Placobranchoidea</taxon>
        <taxon>Plakobranchidae</taxon>
        <taxon>Elysia</taxon>
    </lineage>
</organism>
<feature type="region of interest" description="Disordered" evidence="1">
    <location>
        <begin position="1910"/>
        <end position="1940"/>
    </location>
</feature>
<proteinExistence type="predicted"/>
<feature type="compositionally biased region" description="Basic and acidic residues" evidence="1">
    <location>
        <begin position="1926"/>
        <end position="1940"/>
    </location>
</feature>
<accession>A0AAV4G072</accession>
<keyword evidence="4" id="KW-1185">Reference proteome</keyword>
<feature type="region of interest" description="Disordered" evidence="1">
    <location>
        <begin position="383"/>
        <end position="445"/>
    </location>
</feature>
<feature type="region of interest" description="Disordered" evidence="1">
    <location>
        <begin position="661"/>
        <end position="746"/>
    </location>
</feature>
<evidence type="ECO:0000256" key="2">
    <source>
        <dbReference type="SAM" id="SignalP"/>
    </source>
</evidence>
<comment type="caution">
    <text evidence="3">The sequence shown here is derived from an EMBL/GenBank/DDBJ whole genome shotgun (WGS) entry which is preliminary data.</text>
</comment>
<feature type="region of interest" description="Disordered" evidence="1">
    <location>
        <begin position="124"/>
        <end position="152"/>
    </location>
</feature>
<feature type="region of interest" description="Disordered" evidence="1">
    <location>
        <begin position="2434"/>
        <end position="2476"/>
    </location>
</feature>
<dbReference type="EMBL" id="BMAT01011787">
    <property type="protein sequence ID" value="GFR79003.1"/>
    <property type="molecule type" value="Genomic_DNA"/>
</dbReference>
<feature type="region of interest" description="Disordered" evidence="1">
    <location>
        <begin position="1334"/>
        <end position="1356"/>
    </location>
</feature>
<evidence type="ECO:0000313" key="4">
    <source>
        <dbReference type="Proteomes" id="UP000762676"/>
    </source>
</evidence>
<feature type="compositionally biased region" description="Basic and acidic residues" evidence="1">
    <location>
        <begin position="258"/>
        <end position="270"/>
    </location>
</feature>
<feature type="chain" id="PRO_5043943610" evidence="2">
    <location>
        <begin position="20"/>
        <end position="2556"/>
    </location>
</feature>
<feature type="compositionally biased region" description="Basic and acidic residues" evidence="1">
    <location>
        <begin position="345"/>
        <end position="354"/>
    </location>
</feature>
<dbReference type="Proteomes" id="UP000762676">
    <property type="component" value="Unassembled WGS sequence"/>
</dbReference>
<feature type="compositionally biased region" description="Polar residues" evidence="1">
    <location>
        <begin position="2352"/>
        <end position="2371"/>
    </location>
</feature>
<evidence type="ECO:0000313" key="3">
    <source>
        <dbReference type="EMBL" id="GFR79003.1"/>
    </source>
</evidence>
<feature type="compositionally biased region" description="Polar residues" evidence="1">
    <location>
        <begin position="1910"/>
        <end position="1925"/>
    </location>
</feature>
<feature type="compositionally biased region" description="Basic residues" evidence="1">
    <location>
        <begin position="1068"/>
        <end position="1079"/>
    </location>
</feature>
<sequence length="2556" mass="282705">MHFFSLSLCFLLFLAKCDGKFPDPRINKRICYQTRERGAAGYRRGHRKDLDMAYYRLAPHANLHHVIPGYTRPETSEDEASTLNEVTWTNDTSSLQFNVRDLSPKFGVSRSRWLVDKLSDVAEETERTISQRQDSAENQEGEEKEDALSTVPSLKEDEVVCKGAKFKELQEGSKDMEENISAEDAKYKSNKRGRRMAWRDVTKSFSHGHQNHHKRRGNKLLKLNANEVNEIVASKKVNIKKKTNITSARSGQQPMMQPDRKTREKDMDGRIQGKKGVHTAGIQGNLSISKHGAHHEMGGQLTHCHEPHTIDPSQQNHCTGNKQNLLYKKQVAGDLGRRRHKRWSPKAERSKEALNSKCMANNAGGGESWDAVAVKADKRVDTKKYFDSRKNPKKVQGSSPKRAPSVTPGNPVHASQSEGWKDMPESGSRPTKLNARPRRSTAVTRPLRRSRIAGVMGCMLTRSSHWKPERCLQFQCGDDLLRKQQQRVGQTEKRFTHQHCTPVSSLSCCSSGGGERQLPGNRSDATLVGKRDSWIWFSHEHKPSLENFASRQRRFHSLDPRVADIAAEIRRQEEMNEDIEREAGSIVATPSVMLEQVHLGATASPRGLASALPSPHPADENIACQVPGDTANDFGGVSRNQKGGNHLSPFQAKLLKTVYGESPKHPARETSPTTKRVPHHFKRQCSQCTSSPPAKERKGSSKKTQAQELRKEESIPGVLLASPVKSSSTSSHKIEEPTRSKMSRKNNTTLLLSSGKKAPSLSPSQFDFFPGRELQDFTFGNRTSNQFQEEPKEAQFDGEMSCASTKASTSSLLDLGPRSNATESCFKGEEDQCSRGEFRTQSHVYSVESPPKTRQGCVMTQDHCESTLSFISDSTKSNSTQKITREVPQKVLTTTSLIAKNRLVLSSTAVNEIQYETCTKESKIKSPQPQSVATSTVESSDSIAKGRLATLRQSVLNNEVTDSVNKILFETTDKNSSSYSPAIKLASPKSISAKTCSKYGIRQALERRQAPPVMSPTSKKSPPCCRGKRRSPNVNVFSPGYYLKKGTPHRPRSSPSSCLSKSQSGLNKSKHACNPRQRSHSFGGQEYVNSEEDNVMKTIRRSTSFLQNSTHDSTCQANLYRCGEKTEIKQNAIPDLDDKKEMTGDTALLDELLNSRQSVSFESDSEKQGGILEIEQPSLLDIESDRQEKIGPDTNISCGINHETELTKLERFITNKALSVSPEFTNQINAHKSFKQPSVLLENKGEKINGLSRKSSFGEKYLDHLECDNNVETSRKNKTLSCEPKEACGVSGCNTQHADTELTLDTNNAEISKETACVREAQQESHALSVHKLALKKDDPNRTPSPDVNKSLSTASRFENTQRLKEKNEGIKQHQDFTEPQGPSNRNKRATFNKIAKGNLKLKNKSVSGRSSQIYLPKKHIPVSALIADISDICTKQQNPTPSPECKAVPVLPFSSQVSVLEKLNKTGIRGVCVDIQEPVNEPESVDKNNPMEQAAQNVSRLRRVRRPNFYGKRQMRITRSVGLVQHVAPVDKTSLSPDKNLVGVDSQIIIKRDGISPKQNSKSVVTSAESRDGDKLHCDLTQQSITGNLGIYKPLKRNSLLLRKMKNNSSPFDLGDLGAQTVGKKEHGYTRLANSDSDLKLETEIPVVSKTAASGSTNNSSNNLPQQRDMISGCQTPTATSYCIDQSQCLALGLQNSQSNLSCNRLTKHHIFSGHVNRVPQGITPSRNIETTIEMTSNSTTKFQQLFYRNNEIFRTLPRTSKSVSGKESGDTCRASSPCFQAIPVGRFTKQQFFCRQNLSSSLRKAHALAKRKEVDQWKSKEALTTITSRNNTSNTKSPLFFIAPSGRKVQRSDSFGVENIRTETLNTTMKKLNTLNVVGRTAEPPTLLFNSVPNCCDITTCELTSNQKSTNADSGFDETTYTSERTRDQTYSLTDKRGQLPPESRALVITNDRDKLLANKEQSMTEPAQEVNPTTMACILKLSEIDEGDDMALKSSSSCLEQDTSSIDTEEVFSPRANSLCDESDNIVEQQQEPLVSLQLPPTRMEAVAYPEPEKPSFHKVQKIHVSQRQDKAESKNNVKNSKRYDVDEQREPQLTASHGSVRMFPAARNTSVETRRTCRKTKSAHVITQNRTLKRQNKLSQSSPSCTNSNGLETFLSNSFPRCNLSETCDEAERERAQHTPDKVPSVLSSPSPSLDCLCVWASSTCLCNGNSLTTSFCNSMISVDSPKRATDELGSDARGSEQTVTEVKTGYVSHLKTNSLSPGFTDSSLASHNSNSAQEDSFSSKGLGSCTKISCAADETGLCHKDKIEEIVEQHYLAELAMHVSLPPTSSDDDDNDEGNEKDAESGQKPQSSRNVLVESSISSSQHEVFPDGKEQIGGATKTFSNRPTNFPGLNQTKPDDPLSSRTILSSDCVIEKCPASHSKFLALSKTGKEEENSGASATAHTKNETRNSSEKPKAKKRRLPGVSGNPGNSLMRAVAHENETCNDTSQTLACSAASKLSPQSTNSARVQSLIPESNSSPNNNNKVASKVPKGIKIDRRSVAFQDLLKRF</sequence>
<gene>
    <name evidence="3" type="ORF">ElyMa_005863300</name>
</gene>
<name>A0AAV4G072_9GAST</name>